<feature type="compositionally biased region" description="Polar residues" evidence="6">
    <location>
        <begin position="16"/>
        <end position="30"/>
    </location>
</feature>
<dbReference type="AlphaFoldDB" id="A0AAW0EU15"/>
<evidence type="ECO:0000256" key="1">
    <source>
        <dbReference type="ARBA" id="ARBA00004141"/>
    </source>
</evidence>
<reference evidence="9 10" key="1">
    <citation type="journal article" date="2021" name="MBio">
        <title>A New Model Trypanosomatid, Novymonas esmeraldas: Genomic Perception of Its 'Candidatus Pandoraea novymonadis' Endosymbiont.</title>
        <authorList>
            <person name="Zakharova A."/>
            <person name="Saura A."/>
            <person name="Butenko A."/>
            <person name="Podesvova L."/>
            <person name="Warmusova S."/>
            <person name="Kostygov A.Y."/>
            <person name="Nenarokova A."/>
            <person name="Lukes J."/>
            <person name="Opperdoes F.R."/>
            <person name="Yurchenko V."/>
        </authorList>
    </citation>
    <scope>NUCLEOTIDE SEQUENCE [LARGE SCALE GENOMIC DNA]</scope>
    <source>
        <strain evidence="9 10">E262AT.01</strain>
    </source>
</reference>
<evidence type="ECO:0000256" key="6">
    <source>
        <dbReference type="SAM" id="MobiDB-lite"/>
    </source>
</evidence>
<feature type="transmembrane region" description="Helical" evidence="7">
    <location>
        <begin position="472"/>
        <end position="489"/>
    </location>
</feature>
<keyword evidence="4 7" id="KW-1133">Transmembrane helix</keyword>
<evidence type="ECO:0000256" key="2">
    <source>
        <dbReference type="ARBA" id="ARBA00005241"/>
    </source>
</evidence>
<dbReference type="SUPFAM" id="SSF103473">
    <property type="entry name" value="MFS general substrate transporter"/>
    <property type="match status" value="1"/>
</dbReference>
<accession>A0AAW0EU15</accession>
<name>A0AAW0EU15_9TRYP</name>
<dbReference type="InterPro" id="IPR051717">
    <property type="entry name" value="MFS_MFSD6"/>
</dbReference>
<feature type="transmembrane region" description="Helical" evidence="7">
    <location>
        <begin position="244"/>
        <end position="263"/>
    </location>
</feature>
<evidence type="ECO:0000256" key="4">
    <source>
        <dbReference type="ARBA" id="ARBA00022989"/>
    </source>
</evidence>
<evidence type="ECO:0000259" key="8">
    <source>
        <dbReference type="Pfam" id="PF12832"/>
    </source>
</evidence>
<gene>
    <name evidence="9" type="ORF">NESM_000634500</name>
</gene>
<comment type="similarity">
    <text evidence="2">Belongs to the major facilitator superfamily. MFSD6 family.</text>
</comment>
<feature type="transmembrane region" description="Helical" evidence="7">
    <location>
        <begin position="350"/>
        <end position="369"/>
    </location>
</feature>
<dbReference type="InterPro" id="IPR036259">
    <property type="entry name" value="MFS_trans_sf"/>
</dbReference>
<evidence type="ECO:0000256" key="3">
    <source>
        <dbReference type="ARBA" id="ARBA00022692"/>
    </source>
</evidence>
<dbReference type="InterPro" id="IPR024989">
    <property type="entry name" value="MFS_assoc_dom"/>
</dbReference>
<feature type="transmembrane region" description="Helical" evidence="7">
    <location>
        <begin position="149"/>
        <end position="169"/>
    </location>
</feature>
<dbReference type="Proteomes" id="UP001430356">
    <property type="component" value="Unassembled WGS sequence"/>
</dbReference>
<feature type="compositionally biased region" description="Low complexity" evidence="6">
    <location>
        <begin position="541"/>
        <end position="560"/>
    </location>
</feature>
<dbReference type="Gene3D" id="1.20.1250.20">
    <property type="entry name" value="MFS general substrate transporter like domains"/>
    <property type="match status" value="2"/>
</dbReference>
<dbReference type="PANTHER" id="PTHR16172">
    <property type="entry name" value="MAJOR FACILITATOR SUPERFAMILY DOMAIN-CONTAINING PROTEIN 6-LIKE"/>
    <property type="match status" value="1"/>
</dbReference>
<sequence length="594" mass="62806">MPYASAHDTCRREEASITSLSQNSVDSGPSLTLPMAEPRVADGSMLASALNSPTRSGVEVGFNSAVFSASNSFAGGHGGSATAARGGSVDATGSAPGASTGADGAAAATAATVVVNMTPAIIGYFSSSFGNGICAFFSRIFEGKGFEPYLIGMLVAATPLLSMTLLPLLTFIADKFRCETTVVLVCIVITTAGMFGYTASSSKVACASWFLVMTAARVTLSPLLDQRILMMFPKQGRSSAWSYVRSYAAYGWGFGCFAASLLFSYSGRWTVVTVQYMLGQAGLAYCIMVVKPYERIERVPVRFAEILHLLGGNKRLMLFLFSATMMGMGYSFIDNFLFLFLGELGGSEALMGFTVVLTVSAEIPLFQMSAQLHQRLTERQMMTIAMSIWAFRVVCYSLLTKAWMVLLIEPLHGVTFAFMWLPSMHIISRAFPPKLSSSATGVLFTLTSGVGPMIGNLTAGTLYTLIGPRKMFLFAAVTMTLALIFYQVMDHLLERRGIPVVNEPEESDAGAAGLAVVAAVDDKTAAPPAHSRPRLAGGHKSSSSSSSSHATPSSSTAAAARPMKTEGANGGRRNAGGAAEEEEECTELPLAAGV</sequence>
<keyword evidence="10" id="KW-1185">Reference proteome</keyword>
<dbReference type="PANTHER" id="PTHR16172:SF41">
    <property type="entry name" value="MAJOR FACILITATOR SUPERFAMILY DOMAIN-CONTAINING PROTEIN 6-LIKE"/>
    <property type="match status" value="1"/>
</dbReference>
<feature type="transmembrane region" description="Helical" evidence="7">
    <location>
        <begin position="316"/>
        <end position="338"/>
    </location>
</feature>
<dbReference type="EMBL" id="JAECZO010000089">
    <property type="protein sequence ID" value="KAK7196924.1"/>
    <property type="molecule type" value="Genomic_DNA"/>
</dbReference>
<evidence type="ECO:0000313" key="9">
    <source>
        <dbReference type="EMBL" id="KAK7196924.1"/>
    </source>
</evidence>
<feature type="domain" description="Major facilitator superfamily associated" evidence="8">
    <location>
        <begin position="132"/>
        <end position="474"/>
    </location>
</feature>
<keyword evidence="5 7" id="KW-0472">Membrane</keyword>
<feature type="transmembrane region" description="Helical" evidence="7">
    <location>
        <begin position="443"/>
        <end position="466"/>
    </location>
</feature>
<evidence type="ECO:0000256" key="7">
    <source>
        <dbReference type="SAM" id="Phobius"/>
    </source>
</evidence>
<feature type="region of interest" description="Disordered" evidence="6">
    <location>
        <begin position="525"/>
        <end position="594"/>
    </location>
</feature>
<dbReference type="GO" id="GO:0016020">
    <property type="term" value="C:membrane"/>
    <property type="evidence" value="ECO:0007669"/>
    <property type="project" value="UniProtKB-SubCell"/>
</dbReference>
<proteinExistence type="inferred from homology"/>
<evidence type="ECO:0000313" key="10">
    <source>
        <dbReference type="Proteomes" id="UP001430356"/>
    </source>
</evidence>
<feature type="region of interest" description="Disordered" evidence="6">
    <location>
        <begin position="1"/>
        <end position="36"/>
    </location>
</feature>
<feature type="transmembrane region" description="Helical" evidence="7">
    <location>
        <begin position="181"/>
        <end position="200"/>
    </location>
</feature>
<protein>
    <submittedName>
        <fullName evidence="9">Major Facilitator Superfamily/Nucleoside H+ symporter</fullName>
    </submittedName>
</protein>
<comment type="caution">
    <text evidence="9">The sequence shown here is derived from an EMBL/GenBank/DDBJ whole genome shotgun (WGS) entry which is preliminary data.</text>
</comment>
<comment type="subcellular location">
    <subcellularLocation>
        <location evidence="1">Membrane</location>
        <topology evidence="1">Multi-pass membrane protein</topology>
    </subcellularLocation>
</comment>
<organism evidence="9 10">
    <name type="scientific">Novymonas esmeraldas</name>
    <dbReference type="NCBI Taxonomy" id="1808958"/>
    <lineage>
        <taxon>Eukaryota</taxon>
        <taxon>Discoba</taxon>
        <taxon>Euglenozoa</taxon>
        <taxon>Kinetoplastea</taxon>
        <taxon>Metakinetoplastina</taxon>
        <taxon>Trypanosomatida</taxon>
        <taxon>Trypanosomatidae</taxon>
        <taxon>Novymonas</taxon>
    </lineage>
</organism>
<keyword evidence="3 7" id="KW-0812">Transmembrane</keyword>
<dbReference type="Pfam" id="PF12832">
    <property type="entry name" value="MFS_1_like"/>
    <property type="match status" value="1"/>
</dbReference>
<evidence type="ECO:0000256" key="5">
    <source>
        <dbReference type="ARBA" id="ARBA00023136"/>
    </source>
</evidence>